<dbReference type="Pfam" id="PF04422">
    <property type="entry name" value="FrhB_FdhB_N"/>
    <property type="match status" value="1"/>
</dbReference>
<dbReference type="Proteomes" id="UP001501697">
    <property type="component" value="Unassembled WGS sequence"/>
</dbReference>
<evidence type="ECO:0000259" key="2">
    <source>
        <dbReference type="Pfam" id="PF04432"/>
    </source>
</evidence>
<dbReference type="InterPro" id="IPR045220">
    <property type="entry name" value="FRHB/FDHB/HCAR-like"/>
</dbReference>
<dbReference type="InterPro" id="IPR007525">
    <property type="entry name" value="FrhB_FdhB_C"/>
</dbReference>
<feature type="domain" description="Coenzyme F420 hydrogenase/dehydrogenase beta subunit C-terminal" evidence="2">
    <location>
        <begin position="152"/>
        <end position="321"/>
    </location>
</feature>
<dbReference type="PANTHER" id="PTHR31332">
    <property type="entry name" value="7-HYDROXYMETHYL CHLOROPHYLL A REDUCTASE, CHLOROPLASTIC"/>
    <property type="match status" value="1"/>
</dbReference>
<evidence type="ECO:0000259" key="1">
    <source>
        <dbReference type="Pfam" id="PF04422"/>
    </source>
</evidence>
<gene>
    <name evidence="3" type="ORF">GCM10022200_13510</name>
</gene>
<dbReference type="PANTHER" id="PTHR31332:SF0">
    <property type="entry name" value="7-HYDROXYMETHYL CHLOROPHYLL A REDUCTASE, CHLOROPLASTIC"/>
    <property type="match status" value="1"/>
</dbReference>
<evidence type="ECO:0000313" key="3">
    <source>
        <dbReference type="EMBL" id="GAA3631857.1"/>
    </source>
</evidence>
<protein>
    <submittedName>
        <fullName evidence="3">Coenzyme F420 hydrogenase/dehydrogenase, beta subunit C-terminal domain</fullName>
    </submittedName>
</protein>
<keyword evidence="4" id="KW-1185">Reference proteome</keyword>
<dbReference type="Pfam" id="PF04432">
    <property type="entry name" value="FrhB_FdhB_C"/>
    <property type="match status" value="1"/>
</dbReference>
<sequence length="456" mass="50452">MATSGRIPITLTRYGARQASTAGASESDKAIASRVCPFARDSPDEDAVSAEVFPPSLDHDERIGRFLKVSAAQVASDDYVIDSSSGGMTSWFVGRLLAEGDVDGVIHVGRNEDDLFGYRVSYDMDAVLGNRKSAYYATSFADAVSRIEGDGRRYAIVGVPCFITGARHLVRERPALADQLVYFVGLVCGHLKTDAFAQLLAWQVGVAPDQLAEVDFRVKHPHRDAQDYSFAARRRGRAEWASKPNRRLFGANWGHAMFQLGACDFCDDIFAETADVVLGDAWLEGFRQDWRGTNVVITRSPRLQEILDAGEDSGAVRVWPLSPDEAAKSQAGNFRHRRDGLAVRLADDIAEGRWVPLKRVQPDAERVGAKRRSLIRQRRALSRTSHTAFAAAREAGSLRAFMRVMRPKVNAYVLTDLGPVMGRLTIYAPWLARSRFVRNSFVRSILSRARTRSTGT</sequence>
<reference evidence="4" key="1">
    <citation type="journal article" date="2019" name="Int. J. Syst. Evol. Microbiol.">
        <title>The Global Catalogue of Microorganisms (GCM) 10K type strain sequencing project: providing services to taxonomists for standard genome sequencing and annotation.</title>
        <authorList>
            <consortium name="The Broad Institute Genomics Platform"/>
            <consortium name="The Broad Institute Genome Sequencing Center for Infectious Disease"/>
            <person name="Wu L."/>
            <person name="Ma J."/>
        </authorList>
    </citation>
    <scope>NUCLEOTIDE SEQUENCE [LARGE SCALE GENOMIC DNA]</scope>
    <source>
        <strain evidence="4">JCM 16544</strain>
    </source>
</reference>
<dbReference type="EMBL" id="BAAAYU010000004">
    <property type="protein sequence ID" value="GAA3631857.1"/>
    <property type="molecule type" value="Genomic_DNA"/>
</dbReference>
<dbReference type="InterPro" id="IPR007516">
    <property type="entry name" value="Co_F420_Hydgase/DH_bsu_N"/>
</dbReference>
<comment type="caution">
    <text evidence="3">The sequence shown here is derived from an EMBL/GenBank/DDBJ whole genome shotgun (WGS) entry which is preliminary data.</text>
</comment>
<organism evidence="3 4">
    <name type="scientific">Microbacterium awajiense</name>
    <dbReference type="NCBI Taxonomy" id="415214"/>
    <lineage>
        <taxon>Bacteria</taxon>
        <taxon>Bacillati</taxon>
        <taxon>Actinomycetota</taxon>
        <taxon>Actinomycetes</taxon>
        <taxon>Micrococcales</taxon>
        <taxon>Microbacteriaceae</taxon>
        <taxon>Microbacterium</taxon>
    </lineage>
</organism>
<accession>A0ABP7AGT5</accession>
<proteinExistence type="predicted"/>
<name>A0ABP7AGT5_9MICO</name>
<feature type="domain" description="Coenzyme F420 hydrogenase/dehydrogenase beta subunit N-terminal" evidence="1">
    <location>
        <begin position="71"/>
        <end position="142"/>
    </location>
</feature>
<evidence type="ECO:0000313" key="4">
    <source>
        <dbReference type="Proteomes" id="UP001501697"/>
    </source>
</evidence>